<dbReference type="EMBL" id="CH476618">
    <property type="protein sequence ID" value="EEP81237.1"/>
    <property type="molecule type" value="Genomic_DNA"/>
</dbReference>
<dbReference type="VEuPathDB" id="FungiDB:UREG_06102"/>
<dbReference type="OrthoDB" id="2316594at2759"/>
<gene>
    <name evidence="1" type="ORF">UREG_06102</name>
</gene>
<reference evidence="2" key="1">
    <citation type="journal article" date="2009" name="Genome Res.">
        <title>Comparative genomic analyses of the human fungal pathogens Coccidioides and their relatives.</title>
        <authorList>
            <person name="Sharpton T.J."/>
            <person name="Stajich J.E."/>
            <person name="Rounsley S.D."/>
            <person name="Gardner M.J."/>
            <person name="Wortman J.R."/>
            <person name="Jordar V.S."/>
            <person name="Maiti R."/>
            <person name="Kodira C.D."/>
            <person name="Neafsey D.E."/>
            <person name="Zeng Q."/>
            <person name="Hung C.-Y."/>
            <person name="McMahan C."/>
            <person name="Muszewska A."/>
            <person name="Grynberg M."/>
            <person name="Mandel M.A."/>
            <person name="Kellner E.M."/>
            <person name="Barker B.M."/>
            <person name="Galgiani J.N."/>
            <person name="Orbach M.J."/>
            <person name="Kirkland T.N."/>
            <person name="Cole G.T."/>
            <person name="Henn M.R."/>
            <person name="Birren B.W."/>
            <person name="Taylor J.W."/>
        </authorList>
    </citation>
    <scope>NUCLEOTIDE SEQUENCE [LARGE SCALE GENOMIC DNA]</scope>
    <source>
        <strain evidence="2">UAMH 1704</strain>
    </source>
</reference>
<dbReference type="HOGENOM" id="CLU_015256_5_1_1"/>
<dbReference type="GeneID" id="8443256"/>
<proteinExistence type="predicted"/>
<name>C4JWS9_UNCRE</name>
<organism evidence="1 2">
    <name type="scientific">Uncinocarpus reesii (strain UAMH 1704)</name>
    <dbReference type="NCBI Taxonomy" id="336963"/>
    <lineage>
        <taxon>Eukaryota</taxon>
        <taxon>Fungi</taxon>
        <taxon>Dikarya</taxon>
        <taxon>Ascomycota</taxon>
        <taxon>Pezizomycotina</taxon>
        <taxon>Eurotiomycetes</taxon>
        <taxon>Eurotiomycetidae</taxon>
        <taxon>Onygenales</taxon>
        <taxon>Onygenaceae</taxon>
        <taxon>Uncinocarpus</taxon>
    </lineage>
</organism>
<accession>C4JWS9</accession>
<evidence type="ECO:0000313" key="1">
    <source>
        <dbReference type="EMBL" id="EEP81237.1"/>
    </source>
</evidence>
<dbReference type="KEGG" id="ure:UREG_06102"/>
<evidence type="ECO:0000313" key="2">
    <source>
        <dbReference type="Proteomes" id="UP000002058"/>
    </source>
</evidence>
<dbReference type="InterPro" id="IPR027417">
    <property type="entry name" value="P-loop_NTPase"/>
</dbReference>
<dbReference type="eggNOG" id="ENOG502QVRG">
    <property type="taxonomic scope" value="Eukaryota"/>
</dbReference>
<keyword evidence="2" id="KW-1185">Reference proteome</keyword>
<dbReference type="SUPFAM" id="SSF52540">
    <property type="entry name" value="P-loop containing nucleoside triphosphate hydrolases"/>
    <property type="match status" value="1"/>
</dbReference>
<dbReference type="InParanoid" id="C4JWS9"/>
<sequence>MSAIQTQQGHQDGWFAELEAELKAHLTLVDGNSASTEQAARNKTREQLRTAPIHSAKVRAAFGKNRAMQENEFIEADIDAFPQYGLIGKRLATYGYGSENIQTGEAEDDLIYTNTNAPWSAFICGSQGSAKSHTLSCMLENALLAPSQTGKLAAPLTGLVLHYDRFSGFEAGQPCEAAYVCSSGIPVRVLVSPSNYQHMKSLYENLEGLSDGSPKPVVSKLKFAEKHLNITMMKALMAVDGEGQEPLYMEVVTQILREMAQEYESSRINYHEFKCKLDRQILAPNQRSPLALRMSLLESFLEVEEQRPKRRGQSAIKGNAEVDKMWSFEKGSLTIVDLSCPFVGANDACALFNICLSNFLAARGEGNRLVALDEAHKFLTTTGREAIELTENLLTIIRQQRHLGTRVIIATQEPTLSPKLLDLCDVTVVHRFSSPEWYKTLEGHLAGAVVGATEEERSRFSRNSIFQDCLA</sequence>
<protein>
    <recommendedName>
        <fullName evidence="3">Zona occludens toxin N-terminal domain-containing protein</fullName>
    </recommendedName>
</protein>
<dbReference type="RefSeq" id="XP_002583135.1">
    <property type="nucleotide sequence ID" value="XM_002583089.1"/>
</dbReference>
<dbReference type="AlphaFoldDB" id="C4JWS9"/>
<dbReference type="Gene3D" id="3.40.50.300">
    <property type="entry name" value="P-loop containing nucleotide triphosphate hydrolases"/>
    <property type="match status" value="1"/>
</dbReference>
<evidence type="ECO:0008006" key="3">
    <source>
        <dbReference type="Google" id="ProtNLM"/>
    </source>
</evidence>
<dbReference type="Proteomes" id="UP000002058">
    <property type="component" value="Unassembled WGS sequence"/>
</dbReference>